<feature type="transmembrane region" description="Helical" evidence="7">
    <location>
        <begin position="207"/>
        <end position="229"/>
    </location>
</feature>
<evidence type="ECO:0000256" key="6">
    <source>
        <dbReference type="ARBA" id="ARBA00023136"/>
    </source>
</evidence>
<dbReference type="EMBL" id="SOFS01000019">
    <property type="protein sequence ID" value="TFC20631.1"/>
    <property type="molecule type" value="Genomic_DNA"/>
</dbReference>
<dbReference type="PANTHER" id="PTHR43744">
    <property type="entry name" value="ABC TRANSPORTER PERMEASE PROTEIN MG189-RELATED-RELATED"/>
    <property type="match status" value="1"/>
</dbReference>
<sequence>MTVLVSTTSPRPEKRRSHASREASRAGGRRVLPHLVLVGLILYFALPFWWLIVASTKDQATLFSGDTSPLWFGKFNLIDNIQLLFTYSNGLYWHWLGNSFLYALTGGIGATVISVLAGYGFAQYRFAGRTPFFALVLGSVMVPATALVIPMFVMFSATHLTNTMWAVILPSMLNPFGVYLMRVYTQDAIPDEMIDAARMDGAGELRIFFRVALPLLRPALVTVLLLSVVGTWNNYFLPLVMFSNPNLFPVTVGLGALQTQAGVNTGGQSLWTIVIVGALVSVIPLIIAFLTLQKYWQGGLSLGSVK</sequence>
<evidence type="ECO:0000259" key="9">
    <source>
        <dbReference type="PROSITE" id="PS50928"/>
    </source>
</evidence>
<feature type="transmembrane region" description="Helical" evidence="7">
    <location>
        <begin position="163"/>
        <end position="184"/>
    </location>
</feature>
<evidence type="ECO:0000256" key="7">
    <source>
        <dbReference type="RuleBase" id="RU363032"/>
    </source>
</evidence>
<keyword evidence="11" id="KW-1185">Reference proteome</keyword>
<dbReference type="Proteomes" id="UP000297604">
    <property type="component" value="Unassembled WGS sequence"/>
</dbReference>
<keyword evidence="5 7" id="KW-1133">Transmembrane helix</keyword>
<evidence type="ECO:0000313" key="11">
    <source>
        <dbReference type="Proteomes" id="UP000297604"/>
    </source>
</evidence>
<dbReference type="Gene3D" id="1.10.3720.10">
    <property type="entry name" value="MetI-like"/>
    <property type="match status" value="1"/>
</dbReference>
<dbReference type="PROSITE" id="PS50928">
    <property type="entry name" value="ABC_TM1"/>
    <property type="match status" value="1"/>
</dbReference>
<dbReference type="SUPFAM" id="SSF161098">
    <property type="entry name" value="MetI-like"/>
    <property type="match status" value="1"/>
</dbReference>
<feature type="transmembrane region" description="Helical" evidence="7">
    <location>
        <begin position="100"/>
        <end position="121"/>
    </location>
</feature>
<name>A0ABY2IMI3_9MICO</name>
<dbReference type="CDD" id="cd06261">
    <property type="entry name" value="TM_PBP2"/>
    <property type="match status" value="1"/>
</dbReference>
<dbReference type="InterPro" id="IPR000515">
    <property type="entry name" value="MetI-like"/>
</dbReference>
<feature type="transmembrane region" description="Helical" evidence="7">
    <location>
        <begin position="133"/>
        <end position="157"/>
    </location>
</feature>
<feature type="region of interest" description="Disordered" evidence="8">
    <location>
        <begin position="1"/>
        <end position="24"/>
    </location>
</feature>
<protein>
    <submittedName>
        <fullName evidence="10">Carbohydrate ABC transporter permease</fullName>
    </submittedName>
</protein>
<dbReference type="RefSeq" id="WP_134446819.1">
    <property type="nucleotide sequence ID" value="NZ_SOFS01000019.1"/>
</dbReference>
<evidence type="ECO:0000256" key="8">
    <source>
        <dbReference type="SAM" id="MobiDB-lite"/>
    </source>
</evidence>
<evidence type="ECO:0000256" key="4">
    <source>
        <dbReference type="ARBA" id="ARBA00022692"/>
    </source>
</evidence>
<evidence type="ECO:0000313" key="10">
    <source>
        <dbReference type="EMBL" id="TFC20631.1"/>
    </source>
</evidence>
<comment type="similarity">
    <text evidence="7">Belongs to the binding-protein-dependent transport system permease family.</text>
</comment>
<feature type="domain" description="ABC transmembrane type-1" evidence="9">
    <location>
        <begin position="96"/>
        <end position="291"/>
    </location>
</feature>
<reference evidence="10 11" key="1">
    <citation type="submission" date="2019-03" db="EMBL/GenBank/DDBJ databases">
        <title>Genomics of glacier-inhabiting Cryobacterium strains.</title>
        <authorList>
            <person name="Liu Q."/>
            <person name="Xin Y.-H."/>
        </authorList>
    </citation>
    <scope>NUCLEOTIDE SEQUENCE [LARGE SCALE GENOMIC DNA]</scope>
    <source>
        <strain evidence="10 11">MDB1-5</strain>
    </source>
</reference>
<proteinExistence type="inferred from homology"/>
<keyword evidence="6 7" id="KW-0472">Membrane</keyword>
<feature type="transmembrane region" description="Helical" evidence="7">
    <location>
        <begin position="235"/>
        <end position="257"/>
    </location>
</feature>
<dbReference type="Pfam" id="PF00528">
    <property type="entry name" value="BPD_transp_1"/>
    <property type="match status" value="1"/>
</dbReference>
<evidence type="ECO:0000256" key="1">
    <source>
        <dbReference type="ARBA" id="ARBA00004651"/>
    </source>
</evidence>
<keyword evidence="4 7" id="KW-0812">Transmembrane</keyword>
<dbReference type="PANTHER" id="PTHR43744:SF12">
    <property type="entry name" value="ABC TRANSPORTER PERMEASE PROTEIN MG189-RELATED"/>
    <property type="match status" value="1"/>
</dbReference>
<gene>
    <name evidence="10" type="ORF">E3O46_10605</name>
</gene>
<comment type="caution">
    <text evidence="10">The sequence shown here is derived from an EMBL/GenBank/DDBJ whole genome shotgun (WGS) entry which is preliminary data.</text>
</comment>
<feature type="transmembrane region" description="Helical" evidence="7">
    <location>
        <begin position="269"/>
        <end position="292"/>
    </location>
</feature>
<organism evidence="10 11">
    <name type="scientific">Cryobacterium glucosi</name>
    <dbReference type="NCBI Taxonomy" id="1259175"/>
    <lineage>
        <taxon>Bacteria</taxon>
        <taxon>Bacillati</taxon>
        <taxon>Actinomycetota</taxon>
        <taxon>Actinomycetes</taxon>
        <taxon>Micrococcales</taxon>
        <taxon>Microbacteriaceae</taxon>
        <taxon>Cryobacterium</taxon>
    </lineage>
</organism>
<feature type="transmembrane region" description="Helical" evidence="7">
    <location>
        <begin position="31"/>
        <end position="52"/>
    </location>
</feature>
<evidence type="ECO:0000256" key="3">
    <source>
        <dbReference type="ARBA" id="ARBA00022475"/>
    </source>
</evidence>
<accession>A0ABY2IMI3</accession>
<evidence type="ECO:0000256" key="5">
    <source>
        <dbReference type="ARBA" id="ARBA00022989"/>
    </source>
</evidence>
<comment type="subcellular location">
    <subcellularLocation>
        <location evidence="1 7">Cell membrane</location>
        <topology evidence="1 7">Multi-pass membrane protein</topology>
    </subcellularLocation>
</comment>
<feature type="compositionally biased region" description="Polar residues" evidence="8">
    <location>
        <begin position="1"/>
        <end position="10"/>
    </location>
</feature>
<keyword evidence="2 7" id="KW-0813">Transport</keyword>
<keyword evidence="3" id="KW-1003">Cell membrane</keyword>
<evidence type="ECO:0000256" key="2">
    <source>
        <dbReference type="ARBA" id="ARBA00022448"/>
    </source>
</evidence>
<dbReference type="InterPro" id="IPR035906">
    <property type="entry name" value="MetI-like_sf"/>
</dbReference>